<dbReference type="SUPFAM" id="SSF56935">
    <property type="entry name" value="Porins"/>
    <property type="match status" value="1"/>
</dbReference>
<feature type="chain" id="PRO_5045153987" evidence="9">
    <location>
        <begin position="30"/>
        <end position="799"/>
    </location>
</feature>
<keyword evidence="4 8" id="KW-0812">Transmembrane</keyword>
<evidence type="ECO:0000256" key="1">
    <source>
        <dbReference type="ARBA" id="ARBA00004571"/>
    </source>
</evidence>
<dbReference type="EMBL" id="EQ973215">
    <property type="protein sequence ID" value="EFR54351.1"/>
    <property type="molecule type" value="Genomic_DNA"/>
</dbReference>
<dbReference type="Gene3D" id="2.40.170.20">
    <property type="entry name" value="TonB-dependent receptor, beta-barrel domain"/>
    <property type="match status" value="1"/>
</dbReference>
<protein>
    <submittedName>
        <fullName evidence="11">TonB-dependent receptor</fullName>
    </submittedName>
</protein>
<evidence type="ECO:0000313" key="11">
    <source>
        <dbReference type="EMBL" id="EFR54351.1"/>
    </source>
</evidence>
<evidence type="ECO:0000256" key="7">
    <source>
        <dbReference type="ARBA" id="ARBA00023237"/>
    </source>
</evidence>
<accession>A0ABN0BN54</accession>
<dbReference type="InterPro" id="IPR037066">
    <property type="entry name" value="Plug_dom_sf"/>
</dbReference>
<dbReference type="PANTHER" id="PTHR30069:SF29">
    <property type="entry name" value="HEMOGLOBIN AND HEMOGLOBIN-HAPTOGLOBIN-BINDING PROTEIN 1-RELATED"/>
    <property type="match status" value="1"/>
</dbReference>
<organism evidence="11 12">
    <name type="scientific">Bacteroides fragilis 3_1_12</name>
    <dbReference type="NCBI Taxonomy" id="457424"/>
    <lineage>
        <taxon>Bacteria</taxon>
        <taxon>Pseudomonadati</taxon>
        <taxon>Bacteroidota</taxon>
        <taxon>Bacteroidia</taxon>
        <taxon>Bacteroidales</taxon>
        <taxon>Bacteroidaceae</taxon>
        <taxon>Bacteroides</taxon>
    </lineage>
</organism>
<keyword evidence="5 9" id="KW-0732">Signal</keyword>
<dbReference type="Gene3D" id="2.170.130.10">
    <property type="entry name" value="TonB-dependent receptor, plug domain"/>
    <property type="match status" value="1"/>
</dbReference>
<dbReference type="Proteomes" id="UP000005101">
    <property type="component" value="Unassembled WGS sequence"/>
</dbReference>
<reference evidence="11 12" key="1">
    <citation type="submission" date="2008-12" db="EMBL/GenBank/DDBJ databases">
        <title>Annotation of Bacteroides fragilis strain 3_1_12.</title>
        <authorList>
            <consortium name="The Broad Institute Genome Sequencing Platform"/>
            <person name="Ward D."/>
            <person name="Young S.K."/>
            <person name="Kodira C.D."/>
            <person name="Zeng Q."/>
            <person name="Koehrsen M."/>
            <person name="Alvarado L."/>
            <person name="Berlin A."/>
            <person name="Borenstein D."/>
            <person name="Chen Z."/>
            <person name="Engels R."/>
            <person name="Freedman E."/>
            <person name="Gellesch M."/>
            <person name="Goldberg J."/>
            <person name="Griggs A."/>
            <person name="Gujja S."/>
            <person name="Heiman D."/>
            <person name="Hepburn T."/>
            <person name="Howarth C."/>
            <person name="Jen D."/>
            <person name="Larson L."/>
            <person name="Lewis B."/>
            <person name="Mehta T."/>
            <person name="Park D."/>
            <person name="Pearson M."/>
            <person name="Roberts A."/>
            <person name="Saif S."/>
            <person name="Shea T."/>
            <person name="Shenoy N."/>
            <person name="Sisk P."/>
            <person name="Stolte C."/>
            <person name="Sykes S."/>
            <person name="Walk T."/>
            <person name="White J."/>
            <person name="Yandava C."/>
            <person name="Allen-Vercoe E."/>
            <person name="Strauss J."/>
            <person name="Ambrose C."/>
            <person name="Lander E."/>
            <person name="Nusbaum C."/>
            <person name="Galagan J."/>
            <person name="Birren B."/>
        </authorList>
    </citation>
    <scope>NUCLEOTIDE SEQUENCE [LARGE SCALE GENOMIC DNA]</scope>
    <source>
        <strain evidence="11 12">3_1_12</strain>
    </source>
</reference>
<dbReference type="InterPro" id="IPR036942">
    <property type="entry name" value="Beta-barrel_TonB_sf"/>
</dbReference>
<comment type="subcellular location">
    <subcellularLocation>
        <location evidence="1 8">Cell outer membrane</location>
        <topology evidence="1 8">Multi-pass membrane protein</topology>
    </subcellularLocation>
</comment>
<evidence type="ECO:0000256" key="9">
    <source>
        <dbReference type="SAM" id="SignalP"/>
    </source>
</evidence>
<dbReference type="Pfam" id="PF07715">
    <property type="entry name" value="Plug"/>
    <property type="match status" value="1"/>
</dbReference>
<evidence type="ECO:0000256" key="4">
    <source>
        <dbReference type="ARBA" id="ARBA00022692"/>
    </source>
</evidence>
<evidence type="ECO:0000313" key="12">
    <source>
        <dbReference type="Proteomes" id="UP000005101"/>
    </source>
</evidence>
<keyword evidence="2 8" id="KW-0813">Transport</keyword>
<keyword evidence="6 8" id="KW-0472">Membrane</keyword>
<proteinExistence type="inferred from homology"/>
<evidence type="ECO:0000259" key="10">
    <source>
        <dbReference type="Pfam" id="PF07715"/>
    </source>
</evidence>
<feature type="signal peptide" evidence="9">
    <location>
        <begin position="1"/>
        <end position="29"/>
    </location>
</feature>
<keyword evidence="11" id="KW-0675">Receptor</keyword>
<dbReference type="InterPro" id="IPR011990">
    <property type="entry name" value="TPR-like_helical_dom_sf"/>
</dbReference>
<comment type="similarity">
    <text evidence="8">Belongs to the TonB-dependent receptor family.</text>
</comment>
<evidence type="ECO:0000256" key="2">
    <source>
        <dbReference type="ARBA" id="ARBA00022448"/>
    </source>
</evidence>
<keyword evidence="3 8" id="KW-1134">Transmembrane beta strand</keyword>
<dbReference type="InterPro" id="IPR039426">
    <property type="entry name" value="TonB-dep_rcpt-like"/>
</dbReference>
<evidence type="ECO:0000256" key="6">
    <source>
        <dbReference type="ARBA" id="ARBA00023136"/>
    </source>
</evidence>
<dbReference type="PROSITE" id="PS52016">
    <property type="entry name" value="TONB_DEPENDENT_REC_3"/>
    <property type="match status" value="1"/>
</dbReference>
<dbReference type="Gene3D" id="1.25.40.10">
    <property type="entry name" value="Tetratricopeptide repeat domain"/>
    <property type="match status" value="1"/>
</dbReference>
<gene>
    <name evidence="11" type="ORF">BFAG_03049</name>
</gene>
<evidence type="ECO:0000256" key="3">
    <source>
        <dbReference type="ARBA" id="ARBA00022452"/>
    </source>
</evidence>
<sequence>MFSFYHPGHMKRYLLLYIFSCFFAVQLTAQSADSVRNSFVRAEALYKTGDIDQACRILEENLPSFRGTMRTEACRLTALCLLALDRFAEAEQYVSLLLKDEPYYYISLQDPERFADMVRKHRETKVTLVTASQQVETPEEAPVPVTLITEEMIRAIHARCLRDVLIAYVPGISGLSSNEEMNLAMRGVYSSGQENILVMQDGQRLNSYITNAVSPDYGISLAKVKQIEVLRGPASSLYGSVALTAVINIVTKDGVDIRNGAVSVGAGDRGQLAVDLLLGKHDMNMDFMAWFSLYRATGEPVFVPAGKQYALYPRDGFIYLDGYSELPALDGGIKLQRGNLLFSFSMNYAKKRQPYSMWLFASPYSYKKFRTFDGAGPGYSRWSAREQAVYSRTWQNVSFSTTFYTDWNKNVRYETAGDTLQDYPIYLNPNDSTKLIFPDRGVFQYIRWMDFNVGFNTRVSYTYDWGRYGKGNMLGGVEWNRYALYDSEYLEGMNFREIVRTWTDKRLYTGHEMNANVFLQFKHNLHKNWIVNAGIRYDYKKRRNNRIMQAFSPRVSLIYLRDGLNLKASYSRSFVDAPYYYRNNDMDTYSGGENLQAEYLSSYQLTCAYHYRPFHIDVECNLFYNRASHFLFTQPETRIYENAGLLDMGGIEVTARYRANRLNLDANLCYQRVLGYTNFFVTDGSVNNVPDFSVNLVAGYFLVKKKIWNWSAHVKMNCNSRCYTQVSVLENGLNGDATNYTVRLPGYTVFSFTTRCRYKQIEGSLGVENLFNNRYECGGANIPIRQKGRWISGSILYNF</sequence>
<name>A0ABN0BN54_BACFG</name>
<evidence type="ECO:0000256" key="8">
    <source>
        <dbReference type="PROSITE-ProRule" id="PRU01360"/>
    </source>
</evidence>
<dbReference type="InterPro" id="IPR012910">
    <property type="entry name" value="Plug_dom"/>
</dbReference>
<dbReference type="SUPFAM" id="SSF48452">
    <property type="entry name" value="TPR-like"/>
    <property type="match status" value="1"/>
</dbReference>
<keyword evidence="12" id="KW-1185">Reference proteome</keyword>
<keyword evidence="7 8" id="KW-0998">Cell outer membrane</keyword>
<dbReference type="PANTHER" id="PTHR30069">
    <property type="entry name" value="TONB-DEPENDENT OUTER MEMBRANE RECEPTOR"/>
    <property type="match status" value="1"/>
</dbReference>
<evidence type="ECO:0000256" key="5">
    <source>
        <dbReference type="ARBA" id="ARBA00022729"/>
    </source>
</evidence>
<feature type="domain" description="TonB-dependent receptor plug" evidence="10">
    <location>
        <begin position="139"/>
        <end position="245"/>
    </location>
</feature>